<name>A0AA40HAM1_CNENI</name>
<dbReference type="EMBL" id="JAULJE010000028">
    <property type="protein sequence ID" value="KAK1327574.1"/>
    <property type="molecule type" value="Genomic_DNA"/>
</dbReference>
<keyword evidence="1" id="KW-0378">Hydrolase</keyword>
<evidence type="ECO:0000256" key="1">
    <source>
        <dbReference type="ARBA" id="ARBA00022801"/>
    </source>
</evidence>
<organism evidence="3 4">
    <name type="scientific">Cnephaeus nilssonii</name>
    <name type="common">Northern bat</name>
    <name type="synonym">Eptesicus nilssonii</name>
    <dbReference type="NCBI Taxonomy" id="3371016"/>
    <lineage>
        <taxon>Eukaryota</taxon>
        <taxon>Metazoa</taxon>
        <taxon>Chordata</taxon>
        <taxon>Craniata</taxon>
        <taxon>Vertebrata</taxon>
        <taxon>Euteleostomi</taxon>
        <taxon>Mammalia</taxon>
        <taxon>Eutheria</taxon>
        <taxon>Laurasiatheria</taxon>
        <taxon>Chiroptera</taxon>
        <taxon>Yangochiroptera</taxon>
        <taxon>Vespertilionidae</taxon>
        <taxon>Cnephaeus</taxon>
    </lineage>
</organism>
<sequence>MLELAEDWRCQDSTTPITLAEPRVMLKVAGKQISFLIDMGATFSVLPSFAGPLLPSTILVMGIDGKSTCPLATGPLPCLLDDSPITHLFLVMPSCPVPLLGQDILGKLGATLQLTWRPSASLLLLLLSPSLYGNADPPLPASLINPKVWDTSTPVVPRHHTPVRIRLKDPTSFPSCPQFPISLTHCQGLKPLITRLLGQGLLIPIHPVVPNPYTLLSHIPSGTTHFSILDLKDAFFTIPLDPSSYHLFAFTWEDQMSRYPANSPGRFCPRGSETALPRDLRQCSLEPSTLLQYVDDLLLCSPSLDNSQRQTAGLLNFLWTKDTILSFIGLVGFFRHCIPNFALLAKPLYQAAKETPVAPSPHPPLFTKLFLSSRMPFWHLPLSLSWTSLSLSNYLLMKDRE</sequence>
<dbReference type="PROSITE" id="PS50175">
    <property type="entry name" value="ASP_PROT_RETROV"/>
    <property type="match status" value="1"/>
</dbReference>
<dbReference type="InterPro" id="IPR051320">
    <property type="entry name" value="Viral_Replic_Matur_Polypro"/>
</dbReference>
<evidence type="ECO:0000259" key="2">
    <source>
        <dbReference type="PROSITE" id="PS50175"/>
    </source>
</evidence>
<keyword evidence="4" id="KW-1185">Reference proteome</keyword>
<dbReference type="InterPro" id="IPR018061">
    <property type="entry name" value="Retropepsins"/>
</dbReference>
<accession>A0AA40HAM1</accession>
<dbReference type="GO" id="GO:0004190">
    <property type="term" value="F:aspartic-type endopeptidase activity"/>
    <property type="evidence" value="ECO:0007669"/>
    <property type="project" value="InterPro"/>
</dbReference>
<gene>
    <name evidence="3" type="ORF">QTO34_013082</name>
</gene>
<dbReference type="Proteomes" id="UP001177744">
    <property type="component" value="Unassembled WGS sequence"/>
</dbReference>
<dbReference type="PANTHER" id="PTHR33064:SF36">
    <property type="entry name" value="CCHC-TYPE DOMAIN-CONTAINING PROTEIN"/>
    <property type="match status" value="1"/>
</dbReference>
<dbReference type="SUPFAM" id="SSF50630">
    <property type="entry name" value="Acid proteases"/>
    <property type="match status" value="1"/>
</dbReference>
<dbReference type="Gene3D" id="3.30.70.270">
    <property type="match status" value="2"/>
</dbReference>
<dbReference type="SUPFAM" id="SSF56672">
    <property type="entry name" value="DNA/RNA polymerases"/>
    <property type="match status" value="1"/>
</dbReference>
<dbReference type="Gene3D" id="2.40.70.10">
    <property type="entry name" value="Acid Proteases"/>
    <property type="match status" value="1"/>
</dbReference>
<reference evidence="3" key="1">
    <citation type="submission" date="2023-06" db="EMBL/GenBank/DDBJ databases">
        <title>Reference genome for the Northern bat (Eptesicus nilssonii), a most northern bat species.</title>
        <authorList>
            <person name="Laine V.N."/>
            <person name="Pulliainen A.T."/>
            <person name="Lilley T.M."/>
        </authorList>
    </citation>
    <scope>NUCLEOTIDE SEQUENCE</scope>
    <source>
        <strain evidence="3">BLF_Eptnil</strain>
        <tissue evidence="3">Kidney</tissue>
    </source>
</reference>
<dbReference type="InterPro" id="IPR043128">
    <property type="entry name" value="Rev_trsase/Diguanyl_cyclase"/>
</dbReference>
<dbReference type="GO" id="GO:0006508">
    <property type="term" value="P:proteolysis"/>
    <property type="evidence" value="ECO:0007669"/>
    <property type="project" value="InterPro"/>
</dbReference>
<feature type="domain" description="Peptidase A2" evidence="2">
    <location>
        <begin position="33"/>
        <end position="104"/>
    </location>
</feature>
<dbReference type="InterPro" id="IPR021109">
    <property type="entry name" value="Peptidase_aspartic_dom_sf"/>
</dbReference>
<proteinExistence type="predicted"/>
<evidence type="ECO:0000313" key="3">
    <source>
        <dbReference type="EMBL" id="KAK1327574.1"/>
    </source>
</evidence>
<protein>
    <recommendedName>
        <fullName evidence="2">Peptidase A2 domain-containing protein</fullName>
    </recommendedName>
</protein>
<dbReference type="InterPro" id="IPR043502">
    <property type="entry name" value="DNA/RNA_pol_sf"/>
</dbReference>
<dbReference type="Pfam" id="PF00077">
    <property type="entry name" value="RVP"/>
    <property type="match status" value="1"/>
</dbReference>
<evidence type="ECO:0000313" key="4">
    <source>
        <dbReference type="Proteomes" id="UP001177744"/>
    </source>
</evidence>
<comment type="caution">
    <text evidence="3">The sequence shown here is derived from an EMBL/GenBank/DDBJ whole genome shotgun (WGS) entry which is preliminary data.</text>
</comment>
<dbReference type="AlphaFoldDB" id="A0AA40HAM1"/>
<dbReference type="PANTHER" id="PTHR33064">
    <property type="entry name" value="POL PROTEIN"/>
    <property type="match status" value="1"/>
</dbReference>
<dbReference type="InterPro" id="IPR001995">
    <property type="entry name" value="Peptidase_A2_cat"/>
</dbReference>